<proteinExistence type="predicted"/>
<feature type="region of interest" description="Disordered" evidence="1">
    <location>
        <begin position="80"/>
        <end position="119"/>
    </location>
</feature>
<feature type="compositionally biased region" description="Basic and acidic residues" evidence="1">
    <location>
        <begin position="80"/>
        <end position="95"/>
    </location>
</feature>
<protein>
    <submittedName>
        <fullName evidence="2">(northern house mosquito) hypothetical protein</fullName>
    </submittedName>
</protein>
<organism evidence="2">
    <name type="scientific">Culex pipiens</name>
    <name type="common">House mosquito</name>
    <dbReference type="NCBI Taxonomy" id="7175"/>
    <lineage>
        <taxon>Eukaryota</taxon>
        <taxon>Metazoa</taxon>
        <taxon>Ecdysozoa</taxon>
        <taxon>Arthropoda</taxon>
        <taxon>Hexapoda</taxon>
        <taxon>Insecta</taxon>
        <taxon>Pterygota</taxon>
        <taxon>Neoptera</taxon>
        <taxon>Endopterygota</taxon>
        <taxon>Diptera</taxon>
        <taxon>Nematocera</taxon>
        <taxon>Culicoidea</taxon>
        <taxon>Culicidae</taxon>
        <taxon>Culicinae</taxon>
        <taxon>Culicini</taxon>
        <taxon>Culex</taxon>
        <taxon>Culex</taxon>
    </lineage>
</organism>
<dbReference type="EMBL" id="HBUE01316786">
    <property type="protein sequence ID" value="CAG6586138.1"/>
    <property type="molecule type" value="Transcribed_RNA"/>
</dbReference>
<accession>A0A8D8K9I9</accession>
<dbReference type="AlphaFoldDB" id="A0A8D8K9I9"/>
<reference evidence="2" key="1">
    <citation type="submission" date="2021-05" db="EMBL/GenBank/DDBJ databases">
        <authorList>
            <person name="Alioto T."/>
            <person name="Alioto T."/>
            <person name="Gomez Garrido J."/>
        </authorList>
    </citation>
    <scope>NUCLEOTIDE SEQUENCE</scope>
</reference>
<evidence type="ECO:0000256" key="1">
    <source>
        <dbReference type="SAM" id="MobiDB-lite"/>
    </source>
</evidence>
<sequence>MEEARSLRCWFRNELSDRMRRRNPLWWWIQRLHRPLPSDLAEAVVEEVVGEAVGEVVEEVAEEDRLRRRKMIARLWRNRASSDRWGDHVQDRDQGDQTPSSELSKTHSTFIHRKANAPL</sequence>
<evidence type="ECO:0000313" key="2">
    <source>
        <dbReference type="EMBL" id="CAG6586138.1"/>
    </source>
</evidence>
<name>A0A8D8K9I9_CULPI</name>
<dbReference type="EMBL" id="HBUE01210381">
    <property type="protein sequence ID" value="CAG6534237.1"/>
    <property type="molecule type" value="Transcribed_RNA"/>
</dbReference>
<feature type="compositionally biased region" description="Basic residues" evidence="1">
    <location>
        <begin position="110"/>
        <end position="119"/>
    </location>
</feature>
<feature type="compositionally biased region" description="Polar residues" evidence="1">
    <location>
        <begin position="96"/>
        <end position="109"/>
    </location>
</feature>